<organism evidence="2 3">
    <name type="scientific">Xenoophorus captivus</name>
    <dbReference type="NCBI Taxonomy" id="1517983"/>
    <lineage>
        <taxon>Eukaryota</taxon>
        <taxon>Metazoa</taxon>
        <taxon>Chordata</taxon>
        <taxon>Craniata</taxon>
        <taxon>Vertebrata</taxon>
        <taxon>Euteleostomi</taxon>
        <taxon>Actinopterygii</taxon>
        <taxon>Neopterygii</taxon>
        <taxon>Teleostei</taxon>
        <taxon>Neoteleostei</taxon>
        <taxon>Acanthomorphata</taxon>
        <taxon>Ovalentaria</taxon>
        <taxon>Atherinomorphae</taxon>
        <taxon>Cyprinodontiformes</taxon>
        <taxon>Goodeidae</taxon>
        <taxon>Xenoophorus</taxon>
    </lineage>
</organism>
<feature type="region of interest" description="Disordered" evidence="1">
    <location>
        <begin position="1"/>
        <end position="20"/>
    </location>
</feature>
<evidence type="ECO:0000313" key="2">
    <source>
        <dbReference type="EMBL" id="MEQ2206791.1"/>
    </source>
</evidence>
<accession>A0ABV0RF68</accession>
<comment type="caution">
    <text evidence="2">The sequence shown here is derived from an EMBL/GenBank/DDBJ whole genome shotgun (WGS) entry which is preliminary data.</text>
</comment>
<evidence type="ECO:0000256" key="1">
    <source>
        <dbReference type="SAM" id="MobiDB-lite"/>
    </source>
</evidence>
<dbReference type="Proteomes" id="UP001434883">
    <property type="component" value="Unassembled WGS sequence"/>
</dbReference>
<dbReference type="PROSITE" id="PS51257">
    <property type="entry name" value="PROKAR_LIPOPROTEIN"/>
    <property type="match status" value="1"/>
</dbReference>
<evidence type="ECO:0000313" key="3">
    <source>
        <dbReference type="Proteomes" id="UP001434883"/>
    </source>
</evidence>
<sequence>MGNERDTLKGTESSGPPWKHLKSAFSSHPAGCACLASRDTSAFERNRNPPLIQLQNYHSYRAVEVQSQRPAGGETVAIVAGAALVLPVVFQTSLERISSSLYVTFSALQ</sequence>
<name>A0ABV0RF68_9TELE</name>
<proteinExistence type="predicted"/>
<dbReference type="EMBL" id="JAHRIN010043311">
    <property type="protein sequence ID" value="MEQ2206791.1"/>
    <property type="molecule type" value="Genomic_DNA"/>
</dbReference>
<protein>
    <submittedName>
        <fullName evidence="2">Uncharacterized protein</fullName>
    </submittedName>
</protein>
<keyword evidence="3" id="KW-1185">Reference proteome</keyword>
<reference evidence="2 3" key="1">
    <citation type="submission" date="2021-06" db="EMBL/GenBank/DDBJ databases">
        <authorList>
            <person name="Palmer J.M."/>
        </authorList>
    </citation>
    <scope>NUCLEOTIDE SEQUENCE [LARGE SCALE GENOMIC DNA]</scope>
    <source>
        <strain evidence="2 3">XC_2019</strain>
        <tissue evidence="2">Muscle</tissue>
    </source>
</reference>
<gene>
    <name evidence="2" type="ORF">XENOCAPTIV_002939</name>
</gene>